<evidence type="ECO:0000313" key="4">
    <source>
        <dbReference type="Proteomes" id="UP001148614"/>
    </source>
</evidence>
<evidence type="ECO:0000256" key="1">
    <source>
        <dbReference type="SAM" id="MobiDB-lite"/>
    </source>
</evidence>
<protein>
    <submittedName>
        <fullName evidence="3">Uncharacterized protein</fullName>
    </submittedName>
</protein>
<comment type="caution">
    <text evidence="3">The sequence shown here is derived from an EMBL/GenBank/DDBJ whole genome shotgun (WGS) entry which is preliminary data.</text>
</comment>
<evidence type="ECO:0000256" key="2">
    <source>
        <dbReference type="SAM" id="SignalP"/>
    </source>
</evidence>
<feature type="signal peptide" evidence="2">
    <location>
        <begin position="1"/>
        <end position="31"/>
    </location>
</feature>
<evidence type="ECO:0000313" key="3">
    <source>
        <dbReference type="EMBL" id="KAJ3561293.1"/>
    </source>
</evidence>
<accession>A0A9W8TIX2</accession>
<gene>
    <name evidence="3" type="ORF">NPX13_g9003</name>
</gene>
<organism evidence="3 4">
    <name type="scientific">Xylaria arbuscula</name>
    <dbReference type="NCBI Taxonomy" id="114810"/>
    <lineage>
        <taxon>Eukaryota</taxon>
        <taxon>Fungi</taxon>
        <taxon>Dikarya</taxon>
        <taxon>Ascomycota</taxon>
        <taxon>Pezizomycotina</taxon>
        <taxon>Sordariomycetes</taxon>
        <taxon>Xylariomycetidae</taxon>
        <taxon>Xylariales</taxon>
        <taxon>Xylariaceae</taxon>
        <taxon>Xylaria</taxon>
    </lineage>
</organism>
<feature type="compositionally biased region" description="Acidic residues" evidence="1">
    <location>
        <begin position="107"/>
        <end position="117"/>
    </location>
</feature>
<reference evidence="3" key="1">
    <citation type="submission" date="2022-07" db="EMBL/GenBank/DDBJ databases">
        <title>Genome Sequence of Xylaria arbuscula.</title>
        <authorList>
            <person name="Buettner E."/>
        </authorList>
    </citation>
    <scope>NUCLEOTIDE SEQUENCE</scope>
    <source>
        <strain evidence="3">VT107</strain>
    </source>
</reference>
<sequence>MRRVSRVRGARPMAVAMRVVLAHIRLAILGAQPIAVQTRQARREEEENGIQDAKGEGGFEHCARLVHVDVDAVQGSAPEDTQRDIRRRTPGHIGAVGVGNEAQGVDGSDEGPYEEDVDYGHEGGVGGRPVVTEDGEERPGTGEYRHDEEHEDVRWCERVALVVPVDEVC</sequence>
<dbReference type="Proteomes" id="UP001148614">
    <property type="component" value="Unassembled WGS sequence"/>
</dbReference>
<name>A0A9W8TIX2_9PEZI</name>
<feature type="region of interest" description="Disordered" evidence="1">
    <location>
        <begin position="73"/>
        <end position="150"/>
    </location>
</feature>
<keyword evidence="2" id="KW-0732">Signal</keyword>
<dbReference type="AlphaFoldDB" id="A0A9W8TIX2"/>
<dbReference type="EMBL" id="JANPWZ010002098">
    <property type="protein sequence ID" value="KAJ3561293.1"/>
    <property type="molecule type" value="Genomic_DNA"/>
</dbReference>
<feature type="chain" id="PRO_5040732445" evidence="2">
    <location>
        <begin position="32"/>
        <end position="169"/>
    </location>
</feature>
<feature type="compositionally biased region" description="Basic and acidic residues" evidence="1">
    <location>
        <begin position="137"/>
        <end position="150"/>
    </location>
</feature>
<keyword evidence="4" id="KW-1185">Reference proteome</keyword>
<proteinExistence type="predicted"/>